<evidence type="ECO:0000256" key="1">
    <source>
        <dbReference type="ARBA" id="ARBA00004370"/>
    </source>
</evidence>
<dbReference type="GO" id="GO:0033617">
    <property type="term" value="P:mitochondrial respiratory chain complex IV assembly"/>
    <property type="evidence" value="ECO:0007669"/>
    <property type="project" value="TreeGrafter"/>
</dbReference>
<keyword evidence="4 5" id="KW-0472">Membrane</keyword>
<name>A0AAD4GHI1_BOLED</name>
<dbReference type="InterPro" id="IPR045214">
    <property type="entry name" value="Surf1/Surf4"/>
</dbReference>
<comment type="subcellular location">
    <subcellularLocation>
        <location evidence="1">Membrane</location>
    </subcellularLocation>
    <subcellularLocation>
        <location evidence="5">Mitochondrion inner membrane</location>
        <topology evidence="5">Multi-pass membrane protein</topology>
    </subcellularLocation>
</comment>
<evidence type="ECO:0000256" key="4">
    <source>
        <dbReference type="ARBA" id="ARBA00023136"/>
    </source>
</evidence>
<reference evidence="6" key="2">
    <citation type="journal article" date="2020" name="Nat. Commun.">
        <title>Large-scale genome sequencing of mycorrhizal fungi provides insights into the early evolution of symbiotic traits.</title>
        <authorList>
            <person name="Miyauchi S."/>
            <person name="Kiss E."/>
            <person name="Kuo A."/>
            <person name="Drula E."/>
            <person name="Kohler A."/>
            <person name="Sanchez-Garcia M."/>
            <person name="Morin E."/>
            <person name="Andreopoulos B."/>
            <person name="Barry K.W."/>
            <person name="Bonito G."/>
            <person name="Buee M."/>
            <person name="Carver A."/>
            <person name="Chen C."/>
            <person name="Cichocki N."/>
            <person name="Clum A."/>
            <person name="Culley D."/>
            <person name="Crous P.W."/>
            <person name="Fauchery L."/>
            <person name="Girlanda M."/>
            <person name="Hayes R.D."/>
            <person name="Keri Z."/>
            <person name="LaButti K."/>
            <person name="Lipzen A."/>
            <person name="Lombard V."/>
            <person name="Magnuson J."/>
            <person name="Maillard F."/>
            <person name="Murat C."/>
            <person name="Nolan M."/>
            <person name="Ohm R.A."/>
            <person name="Pangilinan J."/>
            <person name="Pereira M.F."/>
            <person name="Perotto S."/>
            <person name="Peter M."/>
            <person name="Pfister S."/>
            <person name="Riley R."/>
            <person name="Sitrit Y."/>
            <person name="Stielow J.B."/>
            <person name="Szollosi G."/>
            <person name="Zifcakova L."/>
            <person name="Stursova M."/>
            <person name="Spatafora J.W."/>
            <person name="Tedersoo L."/>
            <person name="Vaario L.M."/>
            <person name="Yamada A."/>
            <person name="Yan M."/>
            <person name="Wang P."/>
            <person name="Xu J."/>
            <person name="Bruns T."/>
            <person name="Baldrian P."/>
            <person name="Vilgalys R."/>
            <person name="Dunand C."/>
            <person name="Henrissat B."/>
            <person name="Grigoriev I.V."/>
            <person name="Hibbett D."/>
            <person name="Nagy L.G."/>
            <person name="Martin F.M."/>
        </authorList>
    </citation>
    <scope>NUCLEOTIDE SEQUENCE</scope>
    <source>
        <strain evidence="6">BED1</strain>
    </source>
</reference>
<dbReference type="AlphaFoldDB" id="A0AAD4GHI1"/>
<sequence>MFSLSRSRFSKGVLPTFRSAQRFQRPHTHRLVHTNGSSASATSNFAAKKSSWSSPTILLLGFIPVFAFALGTWQLQRLQWKINLIDELEEKLQRDPILLPKRINVSVIPEFAFRRVLLRGRWNHAHAMLLGPRVREGTHGYHVITPLVRTDGSTVLVDRGFIGKDFAEHHARDEEGEVEVLGMLRTSHKQNSFTPDNQPAEGKWYWADIDSMAESAGGEAAGVQPVFIEQIFDGHAGDATTYLSKGIPIGRSATVDVRNAHLSYVITWYSLSVFTTVMLGRVILKRRAQPRRPMPRR</sequence>
<protein>
    <recommendedName>
        <fullName evidence="5">SURF1-like protein</fullName>
    </recommendedName>
</protein>
<reference evidence="6" key="1">
    <citation type="submission" date="2019-10" db="EMBL/GenBank/DDBJ databases">
        <authorList>
            <consortium name="DOE Joint Genome Institute"/>
            <person name="Kuo A."/>
            <person name="Miyauchi S."/>
            <person name="Kiss E."/>
            <person name="Drula E."/>
            <person name="Kohler A."/>
            <person name="Sanchez-Garcia M."/>
            <person name="Andreopoulos B."/>
            <person name="Barry K.W."/>
            <person name="Bonito G."/>
            <person name="Buee M."/>
            <person name="Carver A."/>
            <person name="Chen C."/>
            <person name="Cichocki N."/>
            <person name="Clum A."/>
            <person name="Culley D."/>
            <person name="Crous P.W."/>
            <person name="Fauchery L."/>
            <person name="Girlanda M."/>
            <person name="Hayes R."/>
            <person name="Keri Z."/>
            <person name="LaButti K."/>
            <person name="Lipzen A."/>
            <person name="Lombard V."/>
            <person name="Magnuson J."/>
            <person name="Maillard F."/>
            <person name="Morin E."/>
            <person name="Murat C."/>
            <person name="Nolan M."/>
            <person name="Ohm R."/>
            <person name="Pangilinan J."/>
            <person name="Pereira M."/>
            <person name="Perotto S."/>
            <person name="Peter M."/>
            <person name="Riley R."/>
            <person name="Sitrit Y."/>
            <person name="Stielow B."/>
            <person name="Szollosi G."/>
            <person name="Zifcakova L."/>
            <person name="Stursova M."/>
            <person name="Spatafora J.W."/>
            <person name="Tedersoo L."/>
            <person name="Vaario L.-M."/>
            <person name="Yamada A."/>
            <person name="Yan M."/>
            <person name="Wang P."/>
            <person name="Xu J."/>
            <person name="Bruns T."/>
            <person name="Baldrian P."/>
            <person name="Vilgalys R."/>
            <person name="Henrissat B."/>
            <person name="Grigoriev I.V."/>
            <person name="Hibbett D."/>
            <person name="Nagy L.G."/>
            <person name="Martin F.M."/>
        </authorList>
    </citation>
    <scope>NUCLEOTIDE SEQUENCE</scope>
    <source>
        <strain evidence="6">BED1</strain>
    </source>
</reference>
<keyword evidence="2 5" id="KW-0812">Transmembrane</keyword>
<keyword evidence="5" id="KW-0496">Mitochondrion</keyword>
<keyword evidence="7" id="KW-1185">Reference proteome</keyword>
<dbReference type="PANTHER" id="PTHR23427:SF2">
    <property type="entry name" value="SURFEIT LOCUS PROTEIN 1"/>
    <property type="match status" value="1"/>
</dbReference>
<gene>
    <name evidence="6" type="ORF">L210DRAFT_955600</name>
</gene>
<feature type="transmembrane region" description="Helical" evidence="5">
    <location>
        <begin position="262"/>
        <end position="284"/>
    </location>
</feature>
<comment type="caution">
    <text evidence="6">The sequence shown here is derived from an EMBL/GenBank/DDBJ whole genome shotgun (WGS) entry which is preliminary data.</text>
</comment>
<evidence type="ECO:0000256" key="2">
    <source>
        <dbReference type="ARBA" id="ARBA00022692"/>
    </source>
</evidence>
<accession>A0AAD4GHI1</accession>
<dbReference type="EMBL" id="WHUW01000005">
    <property type="protein sequence ID" value="KAF8445561.1"/>
    <property type="molecule type" value="Genomic_DNA"/>
</dbReference>
<keyword evidence="5" id="KW-0999">Mitochondrion inner membrane</keyword>
<comment type="function">
    <text evidence="5">Probably involved in the biogenesis of the COX complex.</text>
</comment>
<keyword evidence="3 5" id="KW-1133">Transmembrane helix</keyword>
<evidence type="ECO:0000256" key="5">
    <source>
        <dbReference type="RuleBase" id="RU363076"/>
    </source>
</evidence>
<dbReference type="Proteomes" id="UP001194468">
    <property type="component" value="Unassembled WGS sequence"/>
</dbReference>
<proteinExistence type="inferred from homology"/>
<dbReference type="PROSITE" id="PS50895">
    <property type="entry name" value="SURF1"/>
    <property type="match status" value="1"/>
</dbReference>
<comment type="similarity">
    <text evidence="5">Belongs to the SURF1 family.</text>
</comment>
<dbReference type="InterPro" id="IPR002994">
    <property type="entry name" value="Surf1/Shy1"/>
</dbReference>
<dbReference type="Pfam" id="PF02104">
    <property type="entry name" value="SURF1"/>
    <property type="match status" value="1"/>
</dbReference>
<evidence type="ECO:0000313" key="7">
    <source>
        <dbReference type="Proteomes" id="UP001194468"/>
    </source>
</evidence>
<evidence type="ECO:0000256" key="3">
    <source>
        <dbReference type="ARBA" id="ARBA00022989"/>
    </source>
</evidence>
<dbReference type="PANTHER" id="PTHR23427">
    <property type="entry name" value="SURFEIT LOCUS PROTEIN"/>
    <property type="match status" value="1"/>
</dbReference>
<feature type="transmembrane region" description="Helical" evidence="5">
    <location>
        <begin position="57"/>
        <end position="75"/>
    </location>
</feature>
<evidence type="ECO:0000313" key="6">
    <source>
        <dbReference type="EMBL" id="KAF8445561.1"/>
    </source>
</evidence>
<organism evidence="6 7">
    <name type="scientific">Boletus edulis BED1</name>
    <dbReference type="NCBI Taxonomy" id="1328754"/>
    <lineage>
        <taxon>Eukaryota</taxon>
        <taxon>Fungi</taxon>
        <taxon>Dikarya</taxon>
        <taxon>Basidiomycota</taxon>
        <taxon>Agaricomycotina</taxon>
        <taxon>Agaricomycetes</taxon>
        <taxon>Agaricomycetidae</taxon>
        <taxon>Boletales</taxon>
        <taxon>Boletineae</taxon>
        <taxon>Boletaceae</taxon>
        <taxon>Boletoideae</taxon>
        <taxon>Boletus</taxon>
    </lineage>
</organism>
<dbReference type="CDD" id="cd06662">
    <property type="entry name" value="SURF1"/>
    <property type="match status" value="1"/>
</dbReference>
<dbReference type="GO" id="GO:0005743">
    <property type="term" value="C:mitochondrial inner membrane"/>
    <property type="evidence" value="ECO:0007669"/>
    <property type="project" value="UniProtKB-SubCell"/>
</dbReference>